<protein>
    <recommendedName>
        <fullName evidence="4">ABM domain-containing protein</fullName>
    </recommendedName>
</protein>
<dbReference type="InterPro" id="IPR038762">
    <property type="entry name" value="ABM_predict"/>
</dbReference>
<evidence type="ECO:0000313" key="3">
    <source>
        <dbReference type="Proteomes" id="UP000282574"/>
    </source>
</evidence>
<keyword evidence="1" id="KW-0472">Membrane</keyword>
<dbReference type="Gene3D" id="3.30.70.100">
    <property type="match status" value="1"/>
</dbReference>
<feature type="transmembrane region" description="Helical" evidence="1">
    <location>
        <begin position="164"/>
        <end position="183"/>
    </location>
</feature>
<dbReference type="RefSeq" id="WP_106167410.1">
    <property type="nucleotide sequence ID" value="NZ_JAVKZF010000002.1"/>
</dbReference>
<keyword evidence="1" id="KW-0812">Transmembrane</keyword>
<dbReference type="InterPro" id="IPR011008">
    <property type="entry name" value="Dimeric_a/b-barrel"/>
</dbReference>
<evidence type="ECO:0008006" key="4">
    <source>
        <dbReference type="Google" id="ProtNLM"/>
    </source>
</evidence>
<name>A0AB37UQE6_9CYAN</name>
<dbReference type="PANTHER" id="PTHR40057:SF1">
    <property type="entry name" value="SLR1162 PROTEIN"/>
    <property type="match status" value="1"/>
</dbReference>
<organism evidence="2 3">
    <name type="scientific">Chroococcidiopsis cubana SAG 39.79</name>
    <dbReference type="NCBI Taxonomy" id="388085"/>
    <lineage>
        <taxon>Bacteria</taxon>
        <taxon>Bacillati</taxon>
        <taxon>Cyanobacteriota</taxon>
        <taxon>Cyanophyceae</taxon>
        <taxon>Chroococcidiopsidales</taxon>
        <taxon>Chroococcidiopsidaceae</taxon>
        <taxon>Chroococcidiopsis</taxon>
    </lineage>
</organism>
<keyword evidence="3" id="KW-1185">Reference proteome</keyword>
<evidence type="ECO:0000313" key="2">
    <source>
        <dbReference type="EMBL" id="RUT13596.1"/>
    </source>
</evidence>
<gene>
    <name evidence="2" type="ORF">DSM107010_12190</name>
</gene>
<sequence>MLNSDDEEIFYSSVAIEYIVPQGKEAVFLKWHDRLVSAAAHYEGFTRTDLCPPLECCDGVVKWYSIMHFDTPTRLNRWLQSRDRDRVMESGREIFQIYKFKSLTTGLEGWFSLQSGIEKTSLGLPAWKQVLSVVLGLYPTVMTQSRVFAAFGIMQSWSPASSMLVNNLITSSILTWLVMPLVTRFMRFWLQPAFRLSSVKTDLIGTAIALIALGMMAILFEQLSKS</sequence>
<dbReference type="Proteomes" id="UP000282574">
    <property type="component" value="Unassembled WGS sequence"/>
</dbReference>
<reference evidence="2 3" key="1">
    <citation type="journal article" date="2019" name="Genome Biol. Evol.">
        <title>Day and night: Metabolic profiles and evolutionary relationships of six axenic non-marine cyanobacteria.</title>
        <authorList>
            <person name="Will S.E."/>
            <person name="Henke P."/>
            <person name="Boedeker C."/>
            <person name="Huang S."/>
            <person name="Brinkmann H."/>
            <person name="Rohde M."/>
            <person name="Jarek M."/>
            <person name="Friedl T."/>
            <person name="Seufert S."/>
            <person name="Schumacher M."/>
            <person name="Overmann J."/>
            <person name="Neumann-Schaal M."/>
            <person name="Petersen J."/>
        </authorList>
    </citation>
    <scope>NUCLEOTIDE SEQUENCE [LARGE SCALE GENOMIC DNA]</scope>
    <source>
        <strain evidence="2 3">SAG 39.79</strain>
    </source>
</reference>
<dbReference type="AlphaFoldDB" id="A0AB37UQE6"/>
<feature type="transmembrane region" description="Helical" evidence="1">
    <location>
        <begin position="203"/>
        <end position="220"/>
    </location>
</feature>
<dbReference type="PANTHER" id="PTHR40057">
    <property type="entry name" value="SLR1162 PROTEIN"/>
    <property type="match status" value="1"/>
</dbReference>
<dbReference type="EMBL" id="RSCK01000006">
    <property type="protein sequence ID" value="RUT13596.1"/>
    <property type="molecule type" value="Genomic_DNA"/>
</dbReference>
<proteinExistence type="predicted"/>
<evidence type="ECO:0000256" key="1">
    <source>
        <dbReference type="SAM" id="Phobius"/>
    </source>
</evidence>
<comment type="caution">
    <text evidence="2">The sequence shown here is derived from an EMBL/GenBank/DDBJ whole genome shotgun (WGS) entry which is preliminary data.</text>
</comment>
<accession>A0AB37UQE6</accession>
<keyword evidence="1" id="KW-1133">Transmembrane helix</keyword>
<dbReference type="SUPFAM" id="SSF54909">
    <property type="entry name" value="Dimeric alpha+beta barrel"/>
    <property type="match status" value="1"/>
</dbReference>